<evidence type="ECO:0000313" key="3">
    <source>
        <dbReference type="Proteomes" id="UP001140453"/>
    </source>
</evidence>
<proteinExistence type="predicted"/>
<sequence>MGAVVSCFQAIGACIMTVINAIAGVLMAIINGIVAVLKAIVSFLTCGFCGSKRSRRGGGTTSHV</sequence>
<dbReference type="Proteomes" id="UP001140453">
    <property type="component" value="Unassembled WGS sequence"/>
</dbReference>
<keyword evidence="3" id="KW-1185">Reference proteome</keyword>
<dbReference type="AlphaFoldDB" id="A0A9W9CTD9"/>
<keyword evidence="1" id="KW-0812">Transmembrane</keyword>
<comment type="caution">
    <text evidence="2">The sequence shown here is derived from an EMBL/GenBank/DDBJ whole genome shotgun (WGS) entry which is preliminary data.</text>
</comment>
<name>A0A9W9CTD9_9PEZI</name>
<keyword evidence="1" id="KW-0472">Membrane</keyword>
<organism evidence="2 3">
    <name type="scientific">Gnomoniopsis smithogilvyi</name>
    <dbReference type="NCBI Taxonomy" id="1191159"/>
    <lineage>
        <taxon>Eukaryota</taxon>
        <taxon>Fungi</taxon>
        <taxon>Dikarya</taxon>
        <taxon>Ascomycota</taxon>
        <taxon>Pezizomycotina</taxon>
        <taxon>Sordariomycetes</taxon>
        <taxon>Sordariomycetidae</taxon>
        <taxon>Diaporthales</taxon>
        <taxon>Gnomoniaceae</taxon>
        <taxon>Gnomoniopsis</taxon>
    </lineage>
</organism>
<gene>
    <name evidence="2" type="ORF">N0V93_009156</name>
</gene>
<evidence type="ECO:0000256" key="1">
    <source>
        <dbReference type="SAM" id="Phobius"/>
    </source>
</evidence>
<evidence type="ECO:0000313" key="2">
    <source>
        <dbReference type="EMBL" id="KAJ4386263.1"/>
    </source>
</evidence>
<accession>A0A9W9CTD9</accession>
<protein>
    <submittedName>
        <fullName evidence="2">Uncharacterized protein</fullName>
    </submittedName>
</protein>
<dbReference type="EMBL" id="JAPEVB010000006">
    <property type="protein sequence ID" value="KAJ4386263.1"/>
    <property type="molecule type" value="Genomic_DNA"/>
</dbReference>
<dbReference type="OrthoDB" id="5230947at2759"/>
<reference evidence="2" key="1">
    <citation type="submission" date="2022-10" db="EMBL/GenBank/DDBJ databases">
        <title>Tapping the CABI collections for fungal endophytes: first genome assemblies for Collariella, Neodidymelliopsis, Ascochyta clinopodiicola, Didymella pomorum, Didymosphaeria variabile, Neocosmospora piperis and Neocucurbitaria cava.</title>
        <authorList>
            <person name="Hill R."/>
        </authorList>
    </citation>
    <scope>NUCLEOTIDE SEQUENCE</scope>
    <source>
        <strain evidence="2">IMI 355082</strain>
    </source>
</reference>
<feature type="transmembrane region" description="Helical" evidence="1">
    <location>
        <begin position="21"/>
        <end position="46"/>
    </location>
</feature>
<keyword evidence="1" id="KW-1133">Transmembrane helix</keyword>